<evidence type="ECO:0000256" key="1">
    <source>
        <dbReference type="ARBA" id="ARBA00004651"/>
    </source>
</evidence>
<keyword evidence="4 7" id="KW-0812">Transmembrane</keyword>
<evidence type="ECO:0000256" key="7">
    <source>
        <dbReference type="RuleBase" id="RU363032"/>
    </source>
</evidence>
<name>A0A2T7US79_9RHOB</name>
<dbReference type="PANTHER" id="PTHR43163">
    <property type="entry name" value="DIPEPTIDE TRANSPORT SYSTEM PERMEASE PROTEIN DPPB-RELATED"/>
    <property type="match status" value="1"/>
</dbReference>
<protein>
    <submittedName>
        <fullName evidence="10">ABC transporter permease</fullName>
    </submittedName>
</protein>
<feature type="transmembrane region" description="Helical" evidence="7">
    <location>
        <begin position="36"/>
        <end position="54"/>
    </location>
</feature>
<comment type="subcellular location">
    <subcellularLocation>
        <location evidence="1 7">Cell membrane</location>
        <topology evidence="1 7">Multi-pass membrane protein</topology>
    </subcellularLocation>
</comment>
<feature type="transmembrane region" description="Helical" evidence="7">
    <location>
        <begin position="127"/>
        <end position="148"/>
    </location>
</feature>
<dbReference type="GO" id="GO:0055085">
    <property type="term" value="P:transmembrane transport"/>
    <property type="evidence" value="ECO:0007669"/>
    <property type="project" value="InterPro"/>
</dbReference>
<feature type="transmembrane region" description="Helical" evidence="7">
    <location>
        <begin position="211"/>
        <end position="229"/>
    </location>
</feature>
<dbReference type="Gene3D" id="1.10.3720.10">
    <property type="entry name" value="MetI-like"/>
    <property type="match status" value="1"/>
</dbReference>
<feature type="region of interest" description="Disordered" evidence="8">
    <location>
        <begin position="1"/>
        <end position="22"/>
    </location>
</feature>
<comment type="caution">
    <text evidence="10">The sequence shown here is derived from an EMBL/GenBank/DDBJ whole genome shotgun (WGS) entry which is preliminary data.</text>
</comment>
<accession>A0A2T7US79</accession>
<evidence type="ECO:0000256" key="3">
    <source>
        <dbReference type="ARBA" id="ARBA00022475"/>
    </source>
</evidence>
<dbReference type="Pfam" id="PF00528">
    <property type="entry name" value="BPD_transp_1"/>
    <property type="match status" value="1"/>
</dbReference>
<keyword evidence="11" id="KW-1185">Reference proteome</keyword>
<feature type="transmembrane region" description="Helical" evidence="7">
    <location>
        <begin position="315"/>
        <end position="341"/>
    </location>
</feature>
<dbReference type="InterPro" id="IPR035906">
    <property type="entry name" value="MetI-like_sf"/>
</dbReference>
<evidence type="ECO:0000256" key="6">
    <source>
        <dbReference type="ARBA" id="ARBA00023136"/>
    </source>
</evidence>
<feature type="transmembrane region" description="Helical" evidence="7">
    <location>
        <begin position="160"/>
        <end position="185"/>
    </location>
</feature>
<gene>
    <name evidence="10" type="ORF">DDE23_11445</name>
</gene>
<dbReference type="OrthoDB" id="7825509at2"/>
<dbReference type="RefSeq" id="WP_107753846.1">
    <property type="nucleotide sequence ID" value="NZ_QBKF01000011.1"/>
</dbReference>
<keyword evidence="5 7" id="KW-1133">Transmembrane helix</keyword>
<evidence type="ECO:0000256" key="5">
    <source>
        <dbReference type="ARBA" id="ARBA00022989"/>
    </source>
</evidence>
<dbReference type="InterPro" id="IPR000515">
    <property type="entry name" value="MetI-like"/>
</dbReference>
<organism evidence="10 11">
    <name type="scientific">Pararhodobacter aggregans</name>
    <dbReference type="NCBI Taxonomy" id="404875"/>
    <lineage>
        <taxon>Bacteria</taxon>
        <taxon>Pseudomonadati</taxon>
        <taxon>Pseudomonadota</taxon>
        <taxon>Alphaproteobacteria</taxon>
        <taxon>Rhodobacterales</taxon>
        <taxon>Paracoccaceae</taxon>
        <taxon>Pararhodobacter</taxon>
    </lineage>
</organism>
<sequence length="348" mass="37603">MSEPVPLTGTGTTGRGPAKAPSRRLSPALRYVLRRLLQAVLVMMLVMVGSFLLVKLAPGDMVDAMAGTRDLTADQIAGLRERYGLDQSVFVQLLRYMALLATFDFGYSPINAAPAMDVILARLPVTAILVVCSVSLSMVIGTLFGILASRFAGKAVDLGISMFMLLLYATPSFIIAILLILVFAVKLRWLPIAGFESVGMGYTGLTYLKDVAAHLILPVTALCTFYIAIYGRIGRASMLEVLKLDFVRTARGKGLTEGRVFYVHALRNALLPLVTMAGLQVSSLFGGAVLIETIFGLPGMGRTAFDAVFQRDTNLLLGVVFISSLAVVIVNFVIDMLYMVLDPRVNLK</sequence>
<evidence type="ECO:0000256" key="8">
    <source>
        <dbReference type="SAM" id="MobiDB-lite"/>
    </source>
</evidence>
<dbReference type="EMBL" id="QDDR01000005">
    <property type="protein sequence ID" value="PVE47448.1"/>
    <property type="molecule type" value="Genomic_DNA"/>
</dbReference>
<feature type="domain" description="ABC transmembrane type-1" evidence="9">
    <location>
        <begin position="123"/>
        <end position="338"/>
    </location>
</feature>
<evidence type="ECO:0000259" key="9">
    <source>
        <dbReference type="PROSITE" id="PS50928"/>
    </source>
</evidence>
<dbReference type="PANTHER" id="PTHR43163:SF9">
    <property type="entry name" value="ABC TRANSPORTER PERMEASE PROTEIN"/>
    <property type="match status" value="1"/>
</dbReference>
<evidence type="ECO:0000313" key="10">
    <source>
        <dbReference type="EMBL" id="PVE47448.1"/>
    </source>
</evidence>
<comment type="similarity">
    <text evidence="7">Belongs to the binding-protein-dependent transport system permease family.</text>
</comment>
<evidence type="ECO:0000313" key="11">
    <source>
        <dbReference type="Proteomes" id="UP000244810"/>
    </source>
</evidence>
<keyword evidence="3" id="KW-1003">Cell membrane</keyword>
<proteinExistence type="inferred from homology"/>
<evidence type="ECO:0000256" key="2">
    <source>
        <dbReference type="ARBA" id="ARBA00022448"/>
    </source>
</evidence>
<dbReference type="Proteomes" id="UP000244810">
    <property type="component" value="Unassembled WGS sequence"/>
</dbReference>
<keyword evidence="2 7" id="KW-0813">Transport</keyword>
<reference evidence="10 11" key="1">
    <citation type="journal article" date="2011" name="Syst. Appl. Microbiol.">
        <title>Defluviimonas denitrificans gen. nov., sp. nov., and Pararhodobacter aggregans gen. nov., sp. nov., non-phototrophic Rhodobacteraceae from the biofilter of a marine aquaculture.</title>
        <authorList>
            <person name="Foesel B.U."/>
            <person name="Drake H.L."/>
            <person name="Schramm A."/>
        </authorList>
    </citation>
    <scope>NUCLEOTIDE SEQUENCE [LARGE SCALE GENOMIC DNA]</scope>
    <source>
        <strain evidence="10 11">D1-19</strain>
    </source>
</reference>
<dbReference type="GO" id="GO:0005886">
    <property type="term" value="C:plasma membrane"/>
    <property type="evidence" value="ECO:0007669"/>
    <property type="project" value="UniProtKB-SubCell"/>
</dbReference>
<dbReference type="InterPro" id="IPR045621">
    <property type="entry name" value="BPD_transp_1_N"/>
</dbReference>
<dbReference type="SUPFAM" id="SSF161098">
    <property type="entry name" value="MetI-like"/>
    <property type="match status" value="1"/>
</dbReference>
<dbReference type="Pfam" id="PF19300">
    <property type="entry name" value="BPD_transp_1_N"/>
    <property type="match status" value="1"/>
</dbReference>
<feature type="transmembrane region" description="Helical" evidence="7">
    <location>
        <begin position="269"/>
        <end position="295"/>
    </location>
</feature>
<keyword evidence="6 7" id="KW-0472">Membrane</keyword>
<evidence type="ECO:0000256" key="4">
    <source>
        <dbReference type="ARBA" id="ARBA00022692"/>
    </source>
</evidence>
<dbReference type="AlphaFoldDB" id="A0A2T7US79"/>
<dbReference type="PROSITE" id="PS50928">
    <property type="entry name" value="ABC_TM1"/>
    <property type="match status" value="1"/>
</dbReference>
<dbReference type="CDD" id="cd06261">
    <property type="entry name" value="TM_PBP2"/>
    <property type="match status" value="1"/>
</dbReference>